<keyword evidence="5 9" id="KW-0175">Coiled coil</keyword>
<dbReference type="SUPFAM" id="SSF52540">
    <property type="entry name" value="P-loop containing nucleoside triphosphate hydrolases"/>
    <property type="match status" value="1"/>
</dbReference>
<dbReference type="Gene3D" id="3.40.850.10">
    <property type="entry name" value="Kinesin motor domain"/>
    <property type="match status" value="1"/>
</dbReference>
<proteinExistence type="inferred from homology"/>
<dbReference type="GO" id="GO:0005524">
    <property type="term" value="F:ATP binding"/>
    <property type="evidence" value="ECO:0007669"/>
    <property type="project" value="UniProtKB-UniRule"/>
</dbReference>
<dbReference type="Pfam" id="PF11995">
    <property type="entry name" value="DUF3490"/>
    <property type="match status" value="1"/>
</dbReference>
<feature type="domain" description="Kinesin motor" evidence="11">
    <location>
        <begin position="42"/>
        <end position="366"/>
    </location>
</feature>
<evidence type="ECO:0000256" key="10">
    <source>
        <dbReference type="SAM" id="MobiDB-lite"/>
    </source>
</evidence>
<feature type="coiled-coil region" evidence="9">
    <location>
        <begin position="375"/>
        <end position="446"/>
    </location>
</feature>
<dbReference type="InterPro" id="IPR001752">
    <property type="entry name" value="Kinesin_motor_dom"/>
</dbReference>
<dbReference type="PROSITE" id="PS00411">
    <property type="entry name" value="KINESIN_MOTOR_1"/>
    <property type="match status" value="1"/>
</dbReference>
<dbReference type="InterPro" id="IPR019821">
    <property type="entry name" value="Kinesin_motor_CS"/>
</dbReference>
<feature type="region of interest" description="Disordered" evidence="10">
    <location>
        <begin position="482"/>
        <end position="507"/>
    </location>
</feature>
<dbReference type="PANTHER" id="PTHR47968:SF18">
    <property type="entry name" value="KINESIN-LIKE PROTEIN KIN-7F"/>
    <property type="match status" value="1"/>
</dbReference>
<evidence type="ECO:0000256" key="8">
    <source>
        <dbReference type="RuleBase" id="RU000394"/>
    </source>
</evidence>
<comment type="similarity">
    <text evidence="1">Belongs to the TRAFAC class myosin-kinesin ATPase superfamily. Kinesin family. KIN-7 subfamily.</text>
</comment>
<evidence type="ECO:0000256" key="6">
    <source>
        <dbReference type="ARBA" id="ARBA00023175"/>
    </source>
</evidence>
<dbReference type="GO" id="GO:0003777">
    <property type="term" value="F:microtubule motor activity"/>
    <property type="evidence" value="ECO:0007669"/>
    <property type="project" value="InterPro"/>
</dbReference>
<dbReference type="Proteomes" id="UP001202328">
    <property type="component" value="Unassembled WGS sequence"/>
</dbReference>
<keyword evidence="13" id="KW-1185">Reference proteome</keyword>
<evidence type="ECO:0000256" key="1">
    <source>
        <dbReference type="ARBA" id="ARBA00007310"/>
    </source>
</evidence>
<sequence>MINGEITFGKKKKIMGCSVGSEETVMQWEKTEMEDISSSQEKIFVSVRLRPLNAREIGKNNNDGSDWECISDNTIIFKNSIPERSMYPTAYTLDRVFQCHSTTRQVYEEAAREVALSVISGINSSIFAYGQTSSGKTYTMNGVTEYTVADIYDYIKRHEERAFVLKFSAMEIYNEAVRDLLSGDATPLRLLDDPERGTIIEKLTEETLRDWSHLKELLSVCEVQRRVGETSLNEYSSRSHQILRLTVESSAHEFLGKDNSTTLSASVNFVDLAGSERASQALSAGTRLKEGCHINRSLLTLGTVIRKLSKGRNGHVPYRDSKLTRILQPSLGGNARTAIICTISPARNHLEQSKNTLLFASCAKEVSTNAHVNVVMSDKALVKHLQRELARLESEMKNPAPTSATFDTITLLRQKDIQIEKMEKEVKELTQQRDLVQSRLDDLLQVVGNGRNSRKWDDFDKTNARKAWECGSSISDSQGISEKQFSNVGVPKSSTSLYSNEHSENHGEDYDLQLPGNVEDYFLSDGNAPQLPIDTSTFDRPNPSQSWEGITQGSLEDFDDLCKEVRCIEMEECSTNRNSNPIVSTPEESEVISPFTPNEYTADQESVASVRKDGELSNTTAANTPSEKFVDVHKTITDFLAKSYPDETSLSVLKSNLSSSRNLQLSKSKSCRASLTTGSASPSVQISDDMYNTPKYWSEKYVPGKHEGVALKNESLSREDSSETSHQNGIIDELKGQDVKVQETQLSIDELQKTRKDVGVDPMQDFMESPSNFPMVFERQRKEIIELWHTCNVSLVHRTYFFLLFKGDPTDNIYMEVELRRLSFLKEKFSRRNSDKPAVEGGRALTPDSSLRALYREREMLSRRLQKKFSEEERKGLYEKWGVSLDTNERKLQLAYLLWTETKDMDHIKESASLVAKLVGLVEPDQALKEMFGLSFTPRPIKRRSYSWKGAILPRMSL</sequence>
<organism evidence="12 13">
    <name type="scientific">Papaver atlanticum</name>
    <dbReference type="NCBI Taxonomy" id="357466"/>
    <lineage>
        <taxon>Eukaryota</taxon>
        <taxon>Viridiplantae</taxon>
        <taxon>Streptophyta</taxon>
        <taxon>Embryophyta</taxon>
        <taxon>Tracheophyta</taxon>
        <taxon>Spermatophyta</taxon>
        <taxon>Magnoliopsida</taxon>
        <taxon>Ranunculales</taxon>
        <taxon>Papaveraceae</taxon>
        <taxon>Papaveroideae</taxon>
        <taxon>Papaver</taxon>
    </lineage>
</organism>
<dbReference type="PRINTS" id="PR00380">
    <property type="entry name" value="KINESINHEAVY"/>
</dbReference>
<dbReference type="EMBL" id="JAJJMB010014260">
    <property type="protein sequence ID" value="KAI3861547.1"/>
    <property type="molecule type" value="Genomic_DNA"/>
</dbReference>
<dbReference type="GO" id="GO:0007018">
    <property type="term" value="P:microtubule-based movement"/>
    <property type="evidence" value="ECO:0007669"/>
    <property type="project" value="InterPro"/>
</dbReference>
<name>A0AAD4S416_9MAGN</name>
<dbReference type="AlphaFoldDB" id="A0AAD4S416"/>
<dbReference type="PROSITE" id="PS50067">
    <property type="entry name" value="KINESIN_MOTOR_2"/>
    <property type="match status" value="1"/>
</dbReference>
<dbReference type="FunFam" id="3.40.850.10:FF:000016">
    <property type="entry name" value="Kinesin-like protein"/>
    <property type="match status" value="1"/>
</dbReference>
<evidence type="ECO:0000256" key="9">
    <source>
        <dbReference type="SAM" id="Coils"/>
    </source>
</evidence>
<feature type="binding site" evidence="7">
    <location>
        <begin position="130"/>
        <end position="137"/>
    </location>
    <ligand>
        <name>ATP</name>
        <dbReference type="ChEBI" id="CHEBI:30616"/>
    </ligand>
</feature>
<evidence type="ECO:0000313" key="12">
    <source>
        <dbReference type="EMBL" id="KAI3861547.1"/>
    </source>
</evidence>
<dbReference type="SMART" id="SM00129">
    <property type="entry name" value="KISc"/>
    <property type="match status" value="1"/>
</dbReference>
<evidence type="ECO:0000256" key="4">
    <source>
        <dbReference type="ARBA" id="ARBA00022840"/>
    </source>
</evidence>
<dbReference type="CDD" id="cd01374">
    <property type="entry name" value="KISc_CENP_E"/>
    <property type="match status" value="1"/>
</dbReference>
<keyword evidence="6 7" id="KW-0505">Motor protein</keyword>
<comment type="caution">
    <text evidence="12">The sequence shown here is derived from an EMBL/GenBank/DDBJ whole genome shotgun (WGS) entry which is preliminary data.</text>
</comment>
<dbReference type="InterPro" id="IPR021881">
    <property type="entry name" value="NACK_C"/>
</dbReference>
<evidence type="ECO:0000256" key="3">
    <source>
        <dbReference type="ARBA" id="ARBA00022741"/>
    </source>
</evidence>
<protein>
    <recommendedName>
        <fullName evidence="8">Kinesin-like protein</fullName>
    </recommendedName>
</protein>
<feature type="compositionally biased region" description="Polar residues" evidence="10">
    <location>
        <begin position="482"/>
        <end position="500"/>
    </location>
</feature>
<evidence type="ECO:0000259" key="11">
    <source>
        <dbReference type="PROSITE" id="PS50067"/>
    </source>
</evidence>
<evidence type="ECO:0000256" key="5">
    <source>
        <dbReference type="ARBA" id="ARBA00023054"/>
    </source>
</evidence>
<dbReference type="PANTHER" id="PTHR47968">
    <property type="entry name" value="CENTROMERE PROTEIN E"/>
    <property type="match status" value="1"/>
</dbReference>
<gene>
    <name evidence="12" type="ORF">MKW98_000499</name>
</gene>
<keyword evidence="3 7" id="KW-0547">Nucleotide-binding</keyword>
<keyword evidence="2 8" id="KW-0493">Microtubule</keyword>
<keyword evidence="4 7" id="KW-0067">ATP-binding</keyword>
<accession>A0AAD4S416</accession>
<dbReference type="InterPro" id="IPR036961">
    <property type="entry name" value="Kinesin_motor_dom_sf"/>
</dbReference>
<evidence type="ECO:0000256" key="7">
    <source>
        <dbReference type="PROSITE-ProRule" id="PRU00283"/>
    </source>
</evidence>
<dbReference type="InterPro" id="IPR027417">
    <property type="entry name" value="P-loop_NTPase"/>
</dbReference>
<dbReference type="GO" id="GO:0005874">
    <property type="term" value="C:microtubule"/>
    <property type="evidence" value="ECO:0007669"/>
    <property type="project" value="UniProtKB-KW"/>
</dbReference>
<reference evidence="12" key="1">
    <citation type="submission" date="2022-04" db="EMBL/GenBank/DDBJ databases">
        <title>A functionally conserved STORR gene fusion in Papaver species that diverged 16.8 million years ago.</title>
        <authorList>
            <person name="Catania T."/>
        </authorList>
    </citation>
    <scope>NUCLEOTIDE SEQUENCE</scope>
    <source>
        <strain evidence="12">S-188037</strain>
    </source>
</reference>
<dbReference type="InterPro" id="IPR027640">
    <property type="entry name" value="Kinesin-like_fam"/>
</dbReference>
<dbReference type="GO" id="GO:0008017">
    <property type="term" value="F:microtubule binding"/>
    <property type="evidence" value="ECO:0007669"/>
    <property type="project" value="InterPro"/>
</dbReference>
<evidence type="ECO:0000313" key="13">
    <source>
        <dbReference type="Proteomes" id="UP001202328"/>
    </source>
</evidence>
<dbReference type="Pfam" id="PF00225">
    <property type="entry name" value="Kinesin"/>
    <property type="match status" value="1"/>
</dbReference>
<evidence type="ECO:0000256" key="2">
    <source>
        <dbReference type="ARBA" id="ARBA00022701"/>
    </source>
</evidence>